<feature type="domain" description="Major facilitator superfamily (MFS) profile" evidence="9">
    <location>
        <begin position="29"/>
        <end position="405"/>
    </location>
</feature>
<feature type="transmembrane region" description="Helical" evidence="8">
    <location>
        <begin position="94"/>
        <end position="113"/>
    </location>
</feature>
<keyword evidence="5 8" id="KW-0812">Transmembrane</keyword>
<dbReference type="InterPro" id="IPR020846">
    <property type="entry name" value="MFS_dom"/>
</dbReference>
<comment type="subcellular location">
    <subcellularLocation>
        <location evidence="1">Cell membrane</location>
        <topology evidence="1">Multi-pass membrane protein</topology>
    </subcellularLocation>
</comment>
<accession>A0ABV7TQD5</accession>
<evidence type="ECO:0000256" key="8">
    <source>
        <dbReference type="SAM" id="Phobius"/>
    </source>
</evidence>
<evidence type="ECO:0000256" key="3">
    <source>
        <dbReference type="ARBA" id="ARBA00022448"/>
    </source>
</evidence>
<evidence type="ECO:0000256" key="1">
    <source>
        <dbReference type="ARBA" id="ARBA00004651"/>
    </source>
</evidence>
<organism evidence="10 11">
    <name type="scientific">Vogesella amnigena</name>
    <dbReference type="NCBI Taxonomy" id="1507449"/>
    <lineage>
        <taxon>Bacteria</taxon>
        <taxon>Pseudomonadati</taxon>
        <taxon>Pseudomonadota</taxon>
        <taxon>Betaproteobacteria</taxon>
        <taxon>Neisseriales</taxon>
        <taxon>Chromobacteriaceae</taxon>
        <taxon>Vogesella</taxon>
    </lineage>
</organism>
<feature type="transmembrane region" description="Helical" evidence="8">
    <location>
        <begin position="298"/>
        <end position="315"/>
    </location>
</feature>
<dbReference type="PANTHER" id="PTHR43271:SF1">
    <property type="entry name" value="INNER MEMBRANE TRANSPORT PROTEIN YNFM"/>
    <property type="match status" value="1"/>
</dbReference>
<feature type="transmembrane region" description="Helical" evidence="8">
    <location>
        <begin position="184"/>
        <end position="203"/>
    </location>
</feature>
<evidence type="ECO:0000256" key="6">
    <source>
        <dbReference type="ARBA" id="ARBA00022989"/>
    </source>
</evidence>
<evidence type="ECO:0000259" key="9">
    <source>
        <dbReference type="PROSITE" id="PS50850"/>
    </source>
</evidence>
<feature type="transmembrane region" description="Helical" evidence="8">
    <location>
        <begin position="153"/>
        <end position="172"/>
    </location>
</feature>
<reference evidence="11" key="1">
    <citation type="journal article" date="2019" name="Int. J. Syst. Evol. Microbiol.">
        <title>The Global Catalogue of Microorganisms (GCM) 10K type strain sequencing project: providing services to taxonomists for standard genome sequencing and annotation.</title>
        <authorList>
            <consortium name="The Broad Institute Genomics Platform"/>
            <consortium name="The Broad Institute Genome Sequencing Center for Infectious Disease"/>
            <person name="Wu L."/>
            <person name="Ma J."/>
        </authorList>
    </citation>
    <scope>NUCLEOTIDE SEQUENCE [LARGE SCALE GENOMIC DNA]</scope>
    <source>
        <strain evidence="11">KCTC 42195</strain>
    </source>
</reference>
<dbReference type="Pfam" id="PF07690">
    <property type="entry name" value="MFS_1"/>
    <property type="match status" value="2"/>
</dbReference>
<feature type="transmembrane region" description="Helical" evidence="8">
    <location>
        <begin position="67"/>
        <end position="87"/>
    </location>
</feature>
<feature type="transmembrane region" description="Helical" evidence="8">
    <location>
        <begin position="321"/>
        <end position="344"/>
    </location>
</feature>
<feature type="transmembrane region" description="Helical" evidence="8">
    <location>
        <begin position="25"/>
        <end position="47"/>
    </location>
</feature>
<dbReference type="PANTHER" id="PTHR43271">
    <property type="entry name" value="BLL2771 PROTEIN"/>
    <property type="match status" value="1"/>
</dbReference>
<dbReference type="InterPro" id="IPR036259">
    <property type="entry name" value="MFS_trans_sf"/>
</dbReference>
<evidence type="ECO:0000256" key="5">
    <source>
        <dbReference type="ARBA" id="ARBA00022692"/>
    </source>
</evidence>
<protein>
    <submittedName>
        <fullName evidence="10">MFS transporter</fullName>
    </submittedName>
</protein>
<feature type="transmembrane region" description="Helical" evidence="8">
    <location>
        <begin position="382"/>
        <end position="401"/>
    </location>
</feature>
<evidence type="ECO:0000256" key="7">
    <source>
        <dbReference type="ARBA" id="ARBA00023136"/>
    </source>
</evidence>
<evidence type="ECO:0000256" key="4">
    <source>
        <dbReference type="ARBA" id="ARBA00022475"/>
    </source>
</evidence>
<comment type="similarity">
    <text evidence="2">Belongs to the major facilitator superfamily.</text>
</comment>
<gene>
    <name evidence="10" type="ORF">ACFOKJ_02765</name>
</gene>
<dbReference type="RefSeq" id="WP_390276467.1">
    <property type="nucleotide sequence ID" value="NZ_JBHRYH010000005.1"/>
</dbReference>
<dbReference type="CDD" id="cd17324">
    <property type="entry name" value="MFS_NepI_like"/>
    <property type="match status" value="1"/>
</dbReference>
<sequence>MMATACCAAHAANLSSQPHSGGSTAWWRATWAAAIGGFATFSLLYGVQPLMPMLAAHYGLSPAASSGVLSVATLPMALMLIPASLLAERFGRTRMMVVSLFLGVLLSWCAAFSDSYGWLLLWRGLFGVVMAGLPALALSYLSEELEPASLGRAVGLYIAGNALGGMSGRYLSAVVADAAGLQQGMLALAAMGTLTALAFWKLLPDSRRFVARPVSLASVLADSRSHWRDPGLARLFVLGFMLMGGFVSLYNYLGFRLQAAPFSLSQSLIGLIFLLYVVGMAASTIAGRMADRLGRREVLWKMVALMLPALALTLANNLWLVVLGVGLFTFGFFAAHAVAASWVGRRASHARGLASAFYLTSYYVGSALIGSGSGLMWRLDGWLGVAGLIAALLALCLWLTWQLRRVEPLPQTV</sequence>
<feature type="transmembrane region" description="Helical" evidence="8">
    <location>
        <begin position="356"/>
        <end position="376"/>
    </location>
</feature>
<dbReference type="EMBL" id="JBHRYH010000005">
    <property type="protein sequence ID" value="MFC3625065.1"/>
    <property type="molecule type" value="Genomic_DNA"/>
</dbReference>
<comment type="caution">
    <text evidence="10">The sequence shown here is derived from an EMBL/GenBank/DDBJ whole genome shotgun (WGS) entry which is preliminary data.</text>
</comment>
<name>A0ABV7TQD5_9NEIS</name>
<dbReference type="PROSITE" id="PS50850">
    <property type="entry name" value="MFS"/>
    <property type="match status" value="1"/>
</dbReference>
<proteinExistence type="inferred from homology"/>
<dbReference type="Proteomes" id="UP001595636">
    <property type="component" value="Unassembled WGS sequence"/>
</dbReference>
<feature type="transmembrane region" description="Helical" evidence="8">
    <location>
        <begin position="232"/>
        <end position="253"/>
    </location>
</feature>
<keyword evidence="3" id="KW-0813">Transport</keyword>
<dbReference type="SUPFAM" id="SSF103473">
    <property type="entry name" value="MFS general substrate transporter"/>
    <property type="match status" value="1"/>
</dbReference>
<evidence type="ECO:0000313" key="11">
    <source>
        <dbReference type="Proteomes" id="UP001595636"/>
    </source>
</evidence>
<evidence type="ECO:0000256" key="2">
    <source>
        <dbReference type="ARBA" id="ARBA00008335"/>
    </source>
</evidence>
<dbReference type="Gene3D" id="1.20.1250.20">
    <property type="entry name" value="MFS general substrate transporter like domains"/>
    <property type="match status" value="1"/>
</dbReference>
<dbReference type="InterPro" id="IPR011701">
    <property type="entry name" value="MFS"/>
</dbReference>
<keyword evidence="6 8" id="KW-1133">Transmembrane helix</keyword>
<keyword evidence="11" id="KW-1185">Reference proteome</keyword>
<keyword evidence="7 8" id="KW-0472">Membrane</keyword>
<feature type="transmembrane region" description="Helical" evidence="8">
    <location>
        <begin position="119"/>
        <end position="141"/>
    </location>
</feature>
<keyword evidence="4" id="KW-1003">Cell membrane</keyword>
<evidence type="ECO:0000313" key="10">
    <source>
        <dbReference type="EMBL" id="MFC3625065.1"/>
    </source>
</evidence>
<feature type="transmembrane region" description="Helical" evidence="8">
    <location>
        <begin position="265"/>
        <end position="286"/>
    </location>
</feature>